<protein>
    <submittedName>
        <fullName evidence="1">Uncharacterized protein</fullName>
    </submittedName>
</protein>
<dbReference type="RefSeq" id="XP_062682065.1">
    <property type="nucleotide sequence ID" value="XM_062826873.1"/>
</dbReference>
<dbReference type="AlphaFoldDB" id="A0AAE0JFK4"/>
<reference evidence="1" key="2">
    <citation type="submission" date="2023-06" db="EMBL/GenBank/DDBJ databases">
        <authorList>
            <consortium name="Lawrence Berkeley National Laboratory"/>
            <person name="Haridas S."/>
            <person name="Hensen N."/>
            <person name="Bonometti L."/>
            <person name="Westerberg I."/>
            <person name="Brannstrom I.O."/>
            <person name="Guillou S."/>
            <person name="Cros-Aarteil S."/>
            <person name="Calhoun S."/>
            <person name="Kuo A."/>
            <person name="Mondo S."/>
            <person name="Pangilinan J."/>
            <person name="Riley R."/>
            <person name="Labutti K."/>
            <person name="Andreopoulos B."/>
            <person name="Lipzen A."/>
            <person name="Chen C."/>
            <person name="Yanf M."/>
            <person name="Daum C."/>
            <person name="Ng V."/>
            <person name="Clum A."/>
            <person name="Steindorff A."/>
            <person name="Ohm R."/>
            <person name="Martin F."/>
            <person name="Silar P."/>
            <person name="Natvig D."/>
            <person name="Lalanne C."/>
            <person name="Gautier V."/>
            <person name="Ament-Velasquez S.L."/>
            <person name="Kruys A."/>
            <person name="Hutchinson M.I."/>
            <person name="Powell A.J."/>
            <person name="Barry K."/>
            <person name="Miller A.N."/>
            <person name="Grigoriev I.V."/>
            <person name="Debuchy R."/>
            <person name="Gladieux P."/>
            <person name="Thoren M.H."/>
            <person name="Johannesson H."/>
        </authorList>
    </citation>
    <scope>NUCLEOTIDE SEQUENCE</scope>
    <source>
        <strain evidence="1">CBS 560.94</strain>
    </source>
</reference>
<dbReference type="Proteomes" id="UP001278500">
    <property type="component" value="Unassembled WGS sequence"/>
</dbReference>
<organism evidence="1 2">
    <name type="scientific">Neurospora tetraspora</name>
    <dbReference type="NCBI Taxonomy" id="94610"/>
    <lineage>
        <taxon>Eukaryota</taxon>
        <taxon>Fungi</taxon>
        <taxon>Dikarya</taxon>
        <taxon>Ascomycota</taxon>
        <taxon>Pezizomycotina</taxon>
        <taxon>Sordariomycetes</taxon>
        <taxon>Sordariomycetidae</taxon>
        <taxon>Sordariales</taxon>
        <taxon>Sordariaceae</taxon>
        <taxon>Neurospora</taxon>
    </lineage>
</organism>
<sequence>MAEERNPESLCCTSGHWHAPRPVALTLVIDEAEMRLELSDGSSSSSVRYWYISQCEDNTIR</sequence>
<keyword evidence="2" id="KW-1185">Reference proteome</keyword>
<comment type="caution">
    <text evidence="1">The sequence shown here is derived from an EMBL/GenBank/DDBJ whole genome shotgun (WGS) entry which is preliminary data.</text>
</comment>
<dbReference type="EMBL" id="JAUEPP010000004">
    <property type="protein sequence ID" value="KAK3345452.1"/>
    <property type="molecule type" value="Genomic_DNA"/>
</dbReference>
<accession>A0AAE0JFK4</accession>
<dbReference type="GeneID" id="87864027"/>
<name>A0AAE0JFK4_9PEZI</name>
<evidence type="ECO:0000313" key="1">
    <source>
        <dbReference type="EMBL" id="KAK3345452.1"/>
    </source>
</evidence>
<reference evidence="1" key="1">
    <citation type="journal article" date="2023" name="Mol. Phylogenet. Evol.">
        <title>Genome-scale phylogeny and comparative genomics of the fungal order Sordariales.</title>
        <authorList>
            <person name="Hensen N."/>
            <person name="Bonometti L."/>
            <person name="Westerberg I."/>
            <person name="Brannstrom I.O."/>
            <person name="Guillou S."/>
            <person name="Cros-Aarteil S."/>
            <person name="Calhoun S."/>
            <person name="Haridas S."/>
            <person name="Kuo A."/>
            <person name="Mondo S."/>
            <person name="Pangilinan J."/>
            <person name="Riley R."/>
            <person name="LaButti K."/>
            <person name="Andreopoulos B."/>
            <person name="Lipzen A."/>
            <person name="Chen C."/>
            <person name="Yan M."/>
            <person name="Daum C."/>
            <person name="Ng V."/>
            <person name="Clum A."/>
            <person name="Steindorff A."/>
            <person name="Ohm R.A."/>
            <person name="Martin F."/>
            <person name="Silar P."/>
            <person name="Natvig D.O."/>
            <person name="Lalanne C."/>
            <person name="Gautier V."/>
            <person name="Ament-Velasquez S.L."/>
            <person name="Kruys A."/>
            <person name="Hutchinson M.I."/>
            <person name="Powell A.J."/>
            <person name="Barry K."/>
            <person name="Miller A.N."/>
            <person name="Grigoriev I.V."/>
            <person name="Debuchy R."/>
            <person name="Gladieux P."/>
            <person name="Hiltunen Thoren M."/>
            <person name="Johannesson H."/>
        </authorList>
    </citation>
    <scope>NUCLEOTIDE SEQUENCE</scope>
    <source>
        <strain evidence="1">CBS 560.94</strain>
    </source>
</reference>
<gene>
    <name evidence="1" type="ORF">B0H65DRAFT_466709</name>
</gene>
<proteinExistence type="predicted"/>
<evidence type="ECO:0000313" key="2">
    <source>
        <dbReference type="Proteomes" id="UP001278500"/>
    </source>
</evidence>